<keyword evidence="1" id="KW-1133">Transmembrane helix</keyword>
<gene>
    <name evidence="3" type="ORF">M8H41_09500</name>
</gene>
<reference evidence="3" key="1">
    <citation type="submission" date="2022-05" db="EMBL/GenBank/DDBJ databases">
        <title>Expanded diversity of anoxic marine methylotrophy in a Black Sea sulfate reducing microorganism.</title>
        <authorList>
            <person name="Fischer P.Q."/>
            <person name="Stams A.J.M."/>
            <person name="Villanueva L."/>
            <person name="Sousa D.Z."/>
        </authorList>
    </citation>
    <scope>NUCLEOTIDE SEQUENCE</scope>
    <source>
        <strain evidence="3">P130</strain>
    </source>
</reference>
<comment type="caution">
    <text evidence="3">The sequence shown here is derived from an EMBL/GenBank/DDBJ whole genome shotgun (WGS) entry which is preliminary data.</text>
</comment>
<keyword evidence="1" id="KW-0472">Membrane</keyword>
<feature type="domain" description="DUF5658" evidence="2">
    <location>
        <begin position="19"/>
        <end position="107"/>
    </location>
</feature>
<keyword evidence="1" id="KW-0812">Transmembrane</keyword>
<sequence>MLRYGFVTYNQKIMIGIAIFMILSISDGALTLWGIRLGIIEEANPIMQWIMAKSTVGFMTIKLSIPIILGVVFWRIRRNSRKLVTYSLGVIVIVYTVVNMIHVYWLFVKG</sequence>
<feature type="transmembrane region" description="Helical" evidence="1">
    <location>
        <begin position="55"/>
        <end position="76"/>
    </location>
</feature>
<organism evidence="3 4">
    <name type="scientific">Desulfosporosinus nitroreducens</name>
    <dbReference type="NCBI Taxonomy" id="2018668"/>
    <lineage>
        <taxon>Bacteria</taxon>
        <taxon>Bacillati</taxon>
        <taxon>Bacillota</taxon>
        <taxon>Clostridia</taxon>
        <taxon>Eubacteriales</taxon>
        <taxon>Desulfitobacteriaceae</taxon>
        <taxon>Desulfosporosinus</taxon>
    </lineage>
</organism>
<evidence type="ECO:0000313" key="4">
    <source>
        <dbReference type="Proteomes" id="UP001176021"/>
    </source>
</evidence>
<accession>A0ABT8QP03</accession>
<proteinExistence type="predicted"/>
<dbReference type="Proteomes" id="UP001176021">
    <property type="component" value="Unassembled WGS sequence"/>
</dbReference>
<dbReference type="Pfam" id="PF18902">
    <property type="entry name" value="DUF5658"/>
    <property type="match status" value="1"/>
</dbReference>
<dbReference type="InterPro" id="IPR043717">
    <property type="entry name" value="DUF5658"/>
</dbReference>
<evidence type="ECO:0000256" key="1">
    <source>
        <dbReference type="SAM" id="Phobius"/>
    </source>
</evidence>
<evidence type="ECO:0000259" key="2">
    <source>
        <dbReference type="Pfam" id="PF18902"/>
    </source>
</evidence>
<protein>
    <submittedName>
        <fullName evidence="3">DUF5658 family protein</fullName>
    </submittedName>
</protein>
<keyword evidence="4" id="KW-1185">Reference proteome</keyword>
<name>A0ABT8QP03_9FIRM</name>
<feature type="transmembrane region" description="Helical" evidence="1">
    <location>
        <begin position="12"/>
        <end position="35"/>
    </location>
</feature>
<dbReference type="RefSeq" id="WP_302048600.1">
    <property type="nucleotide sequence ID" value="NZ_JAMJEV010000006.1"/>
</dbReference>
<feature type="transmembrane region" description="Helical" evidence="1">
    <location>
        <begin position="83"/>
        <end position="107"/>
    </location>
</feature>
<evidence type="ECO:0000313" key="3">
    <source>
        <dbReference type="EMBL" id="MDO0823089.1"/>
    </source>
</evidence>
<dbReference type="EMBL" id="JAMJEV010000006">
    <property type="protein sequence ID" value="MDO0823089.1"/>
    <property type="molecule type" value="Genomic_DNA"/>
</dbReference>